<evidence type="ECO:0000256" key="3">
    <source>
        <dbReference type="ARBA" id="ARBA00012485"/>
    </source>
</evidence>
<dbReference type="Pfam" id="PF00632">
    <property type="entry name" value="HECT"/>
    <property type="match status" value="1"/>
</dbReference>
<dbReference type="InterPro" id="IPR045322">
    <property type="entry name" value="HECTD1/TRIP12-like"/>
</dbReference>
<evidence type="ECO:0000256" key="2">
    <source>
        <dbReference type="ARBA" id="ARBA00006331"/>
    </source>
</evidence>
<dbReference type="GeneID" id="36518275"/>
<evidence type="ECO:0000256" key="6">
    <source>
        <dbReference type="PROSITE-ProRule" id="PRU00104"/>
    </source>
</evidence>
<comment type="similarity">
    <text evidence="2">Belongs to the UPL family. K-HECT subfamily.</text>
</comment>
<sequence length="1486" mass="165315">MSNHSDHDDYDEEMGSSGSYGEENSLEFTDSEGEGIDDVHQMRSNFLEHLRSSSDPHARQLAQVFQAVMPGFEPAEEEEEGDDNLGSADNELGPLLAHLRNMTRRMFHPVTGPLAGRENDLLDDGDDDIVRISGPMRNVSKVRLVRIALTLTNNSKNDGIITHTLHQLNEVILLTEQDEFGAIVPIELVNILIKILDDSESSPMILVLVTRAIAHMLEANDPTVVKMFVESKLLDAIKVRIADLNYIDVAEQAVTALDRVVQRYPGEVMASGCVQNLLSYSDFFNVHLQRSIASIVYACAAGINDSRFDDVLNLLTALTPDPVIAKGDPVADTTILAYAQLFISMEKNIEGRDRLQTFFNEDYSGTALETFMLSTTHTAPHIGRILKAMAAITSLRNSAAKHLFKANIASRVAGSLGEVDFSEPVDPQQTLPKFLNTPKENIAAALGLFTTMLPYPSKLEDNLVSPFRREPKNTPDLSGIDEDLLALHGSVVTRLSASLYAASTDSVLREQILRVMLQICAYLQGDVFEAVVNAIDYPTFLASVLSQVDAPIPLVVGALEIVYEVGKKLPHKYLAEFNRRGIINDLDGAKSNKAYHEHKFSPALAAVIDRVRNLYSEFPEYSQNNDGAEASDLTKALLQGEDKYDELARVIREYASLELMKFGVFEAVIKLLNTASSRETAIEGLGPVISILVAKSQDALSHGDRLGLLSSSSSSTVQSFASALTRPVNIRLRAPDHDRAWTLRVQGIASIEAVEDFYRSRVPANYSRTRRNNLFSLLDDNAGATAPTERESWQDFGDDPDFDYGVDQTDDDDSDRYDLDIDFEEGNDDDEEEEEEGELSEITEAGPAPQSQSSWAGAANAVEVNHGAQTEHTNEQRASSTDRRWRHAQNPLDEADDWRDSASDSTEKPKVFCYLNGQRVYSDMSVVGAIYRSFPPVEGDNVIPKTLWTDTFDIIVSKKRLPETKREGSTYLGRGRSIEAESVGQNEIPASLRENNYFSVALKLLALLWVINGERSFCHPRRFVNSILTAKLNRQLEDPLVVVSSILPQWTVDAVRLYPFLFPFETRYMFIQSTSFGYSRCMSRWQTRGDTGEISDLGPQGALSPFQATAQAIARTGVLNNAGRPVKYKVNVPRQDLFANFVEVLHMIGNSPAILEVEFTDEAGTGLGPTQEFYAKVSQEFASVSLDLWLGEDVNGFLHHNQGLFPKPIADFTRKVFEFRNLGRFISRAFMDQRILDFRFNPAFFLAVLKSQGFLQSTTLTLKDVDSDLYDNLQKLDKETVESLELTFVLPGDEDVEICADGKQKLVTADNLDEYKQRVESFMLEDGVKFQIDQFVAGFSENLPIASLQALLPVEICRMCGQSDEDWSVETLSCSIHVDHGYSSDSPAVQNLILVMSALTLEERRAFLQFTTGSPNLPIGGFKALQPPFTVVLKHPEDEKIDRDQYLPSVMTCANYLKLPNYSSRAIMARQIRVAVEEGSDSFQLS</sequence>
<evidence type="ECO:0000256" key="5">
    <source>
        <dbReference type="ARBA" id="ARBA00022786"/>
    </source>
</evidence>
<comment type="caution">
    <text evidence="9">The sequence shown here is derived from an EMBL/GenBank/DDBJ whole genome shotgun (WGS) entry which is preliminary data.</text>
</comment>
<feature type="region of interest" description="Disordered" evidence="7">
    <location>
        <begin position="1"/>
        <end position="36"/>
    </location>
</feature>
<dbReference type="InterPro" id="IPR011989">
    <property type="entry name" value="ARM-like"/>
</dbReference>
<proteinExistence type="inferred from homology"/>
<keyword evidence="10" id="KW-1185">Reference proteome</keyword>
<feature type="compositionally biased region" description="Low complexity" evidence="7">
    <location>
        <begin position="15"/>
        <end position="27"/>
    </location>
</feature>
<accession>A0A2T0FPK3</accession>
<dbReference type="Gene3D" id="3.90.1750.10">
    <property type="entry name" value="Hect, E3 ligase catalytic domains"/>
    <property type="match status" value="1"/>
</dbReference>
<organism evidence="9 10">
    <name type="scientific">Wickerhamiella sorbophila</name>
    <dbReference type="NCBI Taxonomy" id="45607"/>
    <lineage>
        <taxon>Eukaryota</taxon>
        <taxon>Fungi</taxon>
        <taxon>Dikarya</taxon>
        <taxon>Ascomycota</taxon>
        <taxon>Saccharomycotina</taxon>
        <taxon>Dipodascomycetes</taxon>
        <taxon>Dipodascales</taxon>
        <taxon>Trichomonascaceae</taxon>
        <taxon>Wickerhamiella</taxon>
    </lineage>
</organism>
<name>A0A2T0FPK3_9ASCO</name>
<feature type="region of interest" description="Disordered" evidence="7">
    <location>
        <begin position="782"/>
        <end position="905"/>
    </location>
</feature>
<evidence type="ECO:0000256" key="4">
    <source>
        <dbReference type="ARBA" id="ARBA00022679"/>
    </source>
</evidence>
<dbReference type="InterPro" id="IPR035983">
    <property type="entry name" value="Hect_E3_ubiquitin_ligase"/>
</dbReference>
<dbReference type="SUPFAM" id="SSF56204">
    <property type="entry name" value="Hect, E3 ligase catalytic domain"/>
    <property type="match status" value="1"/>
</dbReference>
<feature type="compositionally biased region" description="Basic and acidic residues" evidence="7">
    <location>
        <begin position="872"/>
        <end position="883"/>
    </location>
</feature>
<evidence type="ECO:0000259" key="8">
    <source>
        <dbReference type="PROSITE" id="PS50237"/>
    </source>
</evidence>
<keyword evidence="5 6" id="KW-0833">Ubl conjugation pathway</keyword>
<dbReference type="InterPro" id="IPR000569">
    <property type="entry name" value="HECT_dom"/>
</dbReference>
<reference evidence="9 10" key="1">
    <citation type="submission" date="2017-04" db="EMBL/GenBank/DDBJ databases">
        <title>Genome sequencing of [Candida] sorbophila.</title>
        <authorList>
            <person name="Ahn J.O."/>
        </authorList>
    </citation>
    <scope>NUCLEOTIDE SEQUENCE [LARGE SCALE GENOMIC DNA]</scope>
    <source>
        <strain evidence="9 10">DS02</strain>
    </source>
</reference>
<dbReference type="SUPFAM" id="SSF48371">
    <property type="entry name" value="ARM repeat"/>
    <property type="match status" value="1"/>
</dbReference>
<dbReference type="Gene3D" id="3.30.2410.10">
    <property type="entry name" value="Hect, E3 ligase catalytic domain"/>
    <property type="match status" value="1"/>
</dbReference>
<dbReference type="Gene3D" id="1.25.10.10">
    <property type="entry name" value="Leucine-rich Repeat Variant"/>
    <property type="match status" value="1"/>
</dbReference>
<feature type="active site" description="Glycyl thioester intermediate" evidence="6">
    <location>
        <position position="1453"/>
    </location>
</feature>
<dbReference type="GO" id="GO:0061630">
    <property type="term" value="F:ubiquitin protein ligase activity"/>
    <property type="evidence" value="ECO:0007669"/>
    <property type="project" value="UniProtKB-EC"/>
</dbReference>
<dbReference type="InterPro" id="IPR057948">
    <property type="entry name" value="TPR_TRIP12_N"/>
</dbReference>
<dbReference type="STRING" id="45607.A0A2T0FPK3"/>
<dbReference type="OrthoDB" id="423283at2759"/>
<protein>
    <recommendedName>
        <fullName evidence="3">HECT-type E3 ubiquitin transferase</fullName>
        <ecNumber evidence="3">2.3.2.26</ecNumber>
    </recommendedName>
</protein>
<dbReference type="Proteomes" id="UP000238350">
    <property type="component" value="Unassembled WGS sequence"/>
</dbReference>
<dbReference type="PANTHER" id="PTHR45670">
    <property type="entry name" value="E3 UBIQUITIN-PROTEIN LIGASE TRIP12"/>
    <property type="match status" value="1"/>
</dbReference>
<dbReference type="InterPro" id="IPR016024">
    <property type="entry name" value="ARM-type_fold"/>
</dbReference>
<dbReference type="EC" id="2.3.2.26" evidence="3"/>
<dbReference type="Gene3D" id="3.30.2160.10">
    <property type="entry name" value="Hect, E3 ligase catalytic domain"/>
    <property type="match status" value="1"/>
</dbReference>
<feature type="domain" description="HECT" evidence="8">
    <location>
        <begin position="1155"/>
        <end position="1486"/>
    </location>
</feature>
<dbReference type="GO" id="GO:0043161">
    <property type="term" value="P:proteasome-mediated ubiquitin-dependent protein catabolic process"/>
    <property type="evidence" value="ECO:0007669"/>
    <property type="project" value="TreeGrafter"/>
</dbReference>
<evidence type="ECO:0000313" key="9">
    <source>
        <dbReference type="EMBL" id="PRT56907.1"/>
    </source>
</evidence>
<feature type="compositionally biased region" description="Acidic residues" evidence="7">
    <location>
        <begin position="796"/>
        <end position="841"/>
    </location>
</feature>
<gene>
    <name evidence="9" type="ORF">B9G98_04527</name>
</gene>
<evidence type="ECO:0000256" key="7">
    <source>
        <dbReference type="SAM" id="MobiDB-lite"/>
    </source>
</evidence>
<evidence type="ECO:0000313" key="10">
    <source>
        <dbReference type="Proteomes" id="UP000238350"/>
    </source>
</evidence>
<dbReference type="EMBL" id="NDIQ01000022">
    <property type="protein sequence ID" value="PRT56907.1"/>
    <property type="molecule type" value="Genomic_DNA"/>
</dbReference>
<dbReference type="SMART" id="SM00119">
    <property type="entry name" value="HECTc"/>
    <property type="match status" value="1"/>
</dbReference>
<dbReference type="Pfam" id="PF25579">
    <property type="entry name" value="TPR_TRIP12_N"/>
    <property type="match status" value="1"/>
</dbReference>
<keyword evidence="4" id="KW-0808">Transferase</keyword>
<dbReference type="RefSeq" id="XP_024666852.1">
    <property type="nucleotide sequence ID" value="XM_024811084.1"/>
</dbReference>
<evidence type="ECO:0000256" key="1">
    <source>
        <dbReference type="ARBA" id="ARBA00000885"/>
    </source>
</evidence>
<dbReference type="GO" id="GO:0000209">
    <property type="term" value="P:protein polyubiquitination"/>
    <property type="evidence" value="ECO:0007669"/>
    <property type="project" value="TreeGrafter"/>
</dbReference>
<comment type="catalytic activity">
    <reaction evidence="1">
        <text>S-ubiquitinyl-[E2 ubiquitin-conjugating enzyme]-L-cysteine + [acceptor protein]-L-lysine = [E2 ubiquitin-conjugating enzyme]-L-cysteine + N(6)-ubiquitinyl-[acceptor protein]-L-lysine.</text>
        <dbReference type="EC" id="2.3.2.26"/>
    </reaction>
</comment>
<dbReference type="PANTHER" id="PTHR45670:SF1">
    <property type="entry name" value="E3 UBIQUITIN-PROTEIN LIGASE HECTD1"/>
    <property type="match status" value="1"/>
</dbReference>
<dbReference type="PROSITE" id="PS50237">
    <property type="entry name" value="HECT"/>
    <property type="match status" value="1"/>
</dbReference>